<dbReference type="InterPro" id="IPR013024">
    <property type="entry name" value="GGCT-like"/>
</dbReference>
<dbReference type="Pfam" id="PF06094">
    <property type="entry name" value="GGACT"/>
    <property type="match status" value="1"/>
</dbReference>
<dbReference type="SUPFAM" id="SSF110857">
    <property type="entry name" value="Gamma-glutamyl cyclotransferase-like"/>
    <property type="match status" value="1"/>
</dbReference>
<organism evidence="2 3">
    <name type="scientific">Tumebacillus avium</name>
    <dbReference type="NCBI Taxonomy" id="1903704"/>
    <lineage>
        <taxon>Bacteria</taxon>
        <taxon>Bacillati</taxon>
        <taxon>Bacillota</taxon>
        <taxon>Bacilli</taxon>
        <taxon>Bacillales</taxon>
        <taxon>Alicyclobacillaceae</taxon>
        <taxon>Tumebacillus</taxon>
    </lineage>
</organism>
<dbReference type="OrthoDB" id="8538589at2"/>
<protein>
    <submittedName>
        <fullName evidence="2">Gamma-glutamylcyclotransferase</fullName>
    </submittedName>
</protein>
<name>A0A1Y0IPN2_9BACL</name>
<evidence type="ECO:0000259" key="1">
    <source>
        <dbReference type="Pfam" id="PF06094"/>
    </source>
</evidence>
<dbReference type="GO" id="GO:0016740">
    <property type="term" value="F:transferase activity"/>
    <property type="evidence" value="ECO:0007669"/>
    <property type="project" value="UniProtKB-KW"/>
</dbReference>
<dbReference type="EMBL" id="CP021434">
    <property type="protein sequence ID" value="ARU62528.1"/>
    <property type="molecule type" value="Genomic_DNA"/>
</dbReference>
<dbReference type="KEGG" id="tum:CBW65_17345"/>
<dbReference type="Gene3D" id="3.10.490.10">
    <property type="entry name" value="Gamma-glutamyl cyclotransferase-like"/>
    <property type="match status" value="1"/>
</dbReference>
<accession>A0A1Y0IPN2</accession>
<gene>
    <name evidence="2" type="ORF">CBW65_17345</name>
</gene>
<evidence type="ECO:0000313" key="3">
    <source>
        <dbReference type="Proteomes" id="UP000195437"/>
    </source>
</evidence>
<keyword evidence="2" id="KW-0808">Transferase</keyword>
<dbReference type="CDD" id="cd06661">
    <property type="entry name" value="GGCT_like"/>
    <property type="match status" value="1"/>
</dbReference>
<dbReference type="InterPro" id="IPR036568">
    <property type="entry name" value="GGCT-like_sf"/>
</dbReference>
<keyword evidence="3" id="KW-1185">Reference proteome</keyword>
<dbReference type="AlphaFoldDB" id="A0A1Y0IPN2"/>
<evidence type="ECO:0000313" key="2">
    <source>
        <dbReference type="EMBL" id="ARU62528.1"/>
    </source>
</evidence>
<dbReference type="Proteomes" id="UP000195437">
    <property type="component" value="Chromosome"/>
</dbReference>
<dbReference type="InterPro" id="IPR009288">
    <property type="entry name" value="AIG2-like_dom"/>
</dbReference>
<feature type="domain" description="Gamma-glutamylcyclotransferase AIG2-like" evidence="1">
    <location>
        <begin position="4"/>
        <end position="121"/>
    </location>
</feature>
<dbReference type="RefSeq" id="WP_087457887.1">
    <property type="nucleotide sequence ID" value="NZ_CP021434.1"/>
</dbReference>
<proteinExistence type="predicted"/>
<reference evidence="3" key="1">
    <citation type="submission" date="2017-05" db="EMBL/GenBank/DDBJ databases">
        <authorList>
            <person name="Sung H."/>
        </authorList>
    </citation>
    <scope>NUCLEOTIDE SEQUENCE [LARGE SCALE GENOMIC DNA]</scope>
    <source>
        <strain evidence="3">AR23208</strain>
    </source>
</reference>
<sequence>MRKIFVYGTLLTGESNHTVAAPYLLQAEPGRVRGRLYDAAQGRYPALVLDPGGEWIEGEWFLVTPEGVARMDELEEFFGPDHPDNLYERVAVCDADTGQEGEVYVWRDHRSCPPIRGRSWRTYRR</sequence>